<keyword evidence="2" id="KW-1185">Reference proteome</keyword>
<evidence type="ECO:0000313" key="1">
    <source>
        <dbReference type="EMBL" id="MDI5934207.1"/>
    </source>
</evidence>
<dbReference type="Proteomes" id="UP001244242">
    <property type="component" value="Unassembled WGS sequence"/>
</dbReference>
<sequence>MEPYRYSVYGLCLESEFRFRTPMTIAPSDARLELRFRCEVGADGREPSVQDGLYRSSEKNRFGESVVQIYATATGVLMRFPRVADFRLSPGEISCRLMDPDLGFMVDVCLLGHVMAYYLELSGVAAIHAGAVACGGRAVLFAADRTGGKSTLVASMVEAGFPLLADDIAALDPRDGAVTCRHAFPQLKLTDEQARRFAGSAEGFDRVHPSFAKLSVPADRVGGVVTGSLPVARLYLLERCALDGEAEHDAAVSVKPVAPGEALVQLVRHSFLAELLAGHAEWCGLADGGWRGPAGEGGGSLRTARFYRLAGIARAVEVKRLCYPSGYQHLPDIHAAVLADLETLSPGET</sequence>
<accession>A0ABT6VJP9</accession>
<gene>
    <name evidence="1" type="ORF">QLQ84_10450</name>
</gene>
<dbReference type="RefSeq" id="WP_282721676.1">
    <property type="nucleotide sequence ID" value="NZ_JASCQO010000035.1"/>
</dbReference>
<comment type="caution">
    <text evidence="1">The sequence shown here is derived from an EMBL/GenBank/DDBJ whole genome shotgun (WGS) entry which is preliminary data.</text>
</comment>
<protein>
    <recommendedName>
        <fullName evidence="3">Serine kinase</fullName>
    </recommendedName>
</protein>
<evidence type="ECO:0000313" key="2">
    <source>
        <dbReference type="Proteomes" id="UP001244242"/>
    </source>
</evidence>
<reference evidence="1 2" key="1">
    <citation type="submission" date="2023-04" db="EMBL/GenBank/DDBJ databases">
        <title>Halomonas strains isolated from rhizosphere soil.</title>
        <authorList>
            <person name="Xu L."/>
            <person name="Sun J.-Q."/>
        </authorList>
    </citation>
    <scope>NUCLEOTIDE SEQUENCE [LARGE SCALE GENOMIC DNA]</scope>
    <source>
        <strain evidence="1 2">LN1S58</strain>
    </source>
</reference>
<organism evidence="1 2">
    <name type="scientific">Halomonas kalidii</name>
    <dbReference type="NCBI Taxonomy" id="3043293"/>
    <lineage>
        <taxon>Bacteria</taxon>
        <taxon>Pseudomonadati</taxon>
        <taxon>Pseudomonadota</taxon>
        <taxon>Gammaproteobacteria</taxon>
        <taxon>Oceanospirillales</taxon>
        <taxon>Halomonadaceae</taxon>
        <taxon>Halomonas</taxon>
    </lineage>
</organism>
<proteinExistence type="predicted"/>
<dbReference type="Gene3D" id="3.40.50.300">
    <property type="entry name" value="P-loop containing nucleotide triphosphate hydrolases"/>
    <property type="match status" value="1"/>
</dbReference>
<dbReference type="EMBL" id="JASCQO010000035">
    <property type="protein sequence ID" value="MDI5934207.1"/>
    <property type="molecule type" value="Genomic_DNA"/>
</dbReference>
<evidence type="ECO:0008006" key="3">
    <source>
        <dbReference type="Google" id="ProtNLM"/>
    </source>
</evidence>
<name>A0ABT6VJP9_9GAMM</name>
<dbReference type="SUPFAM" id="SSF53795">
    <property type="entry name" value="PEP carboxykinase-like"/>
    <property type="match status" value="1"/>
</dbReference>
<dbReference type="InterPro" id="IPR027417">
    <property type="entry name" value="P-loop_NTPase"/>
</dbReference>